<dbReference type="Pfam" id="PF04987">
    <property type="entry name" value="PigN"/>
    <property type="match status" value="1"/>
</dbReference>
<feature type="transmembrane region" description="Helical" evidence="12">
    <location>
        <begin position="524"/>
        <end position="545"/>
    </location>
</feature>
<keyword evidence="8 12" id="KW-0256">Endoplasmic reticulum</keyword>
<dbReference type="InterPro" id="IPR002591">
    <property type="entry name" value="Phosphodiest/P_Trfase"/>
</dbReference>
<accession>A0A6P8CU39</accession>
<feature type="transmembrane region" description="Helical" evidence="12">
    <location>
        <begin position="742"/>
        <end position="760"/>
    </location>
</feature>
<keyword evidence="7 12" id="KW-0812">Transmembrane</keyword>
<keyword evidence="6 12" id="KW-0808">Transferase</keyword>
<evidence type="ECO:0000256" key="2">
    <source>
        <dbReference type="ARBA" id="ARBA00004687"/>
    </source>
</evidence>
<dbReference type="PANTHER" id="PTHR12250:SF0">
    <property type="entry name" value="GPI ETHANOLAMINE PHOSPHATE TRANSFERASE 1"/>
    <property type="match status" value="1"/>
</dbReference>
<feature type="transmembrane region" description="Helical" evidence="12">
    <location>
        <begin position="587"/>
        <end position="608"/>
    </location>
</feature>
<evidence type="ECO:0000256" key="1">
    <source>
        <dbReference type="ARBA" id="ARBA00004477"/>
    </source>
</evidence>
<feature type="transmembrane region" description="Helical" evidence="12">
    <location>
        <begin position="844"/>
        <end position="863"/>
    </location>
</feature>
<dbReference type="PANTHER" id="PTHR12250">
    <property type="entry name" value="PHOSPHATIDYLINOSITOL GLYCAN, CLASS N"/>
    <property type="match status" value="1"/>
</dbReference>
<dbReference type="Pfam" id="PF01663">
    <property type="entry name" value="Phosphodiest"/>
    <property type="match status" value="1"/>
</dbReference>
<evidence type="ECO:0000313" key="15">
    <source>
        <dbReference type="Proteomes" id="UP000515151"/>
    </source>
</evidence>
<feature type="transmembrane region" description="Helical" evidence="12">
    <location>
        <begin position="791"/>
        <end position="813"/>
    </location>
</feature>
<dbReference type="RefSeq" id="XP_031383193.1">
    <property type="nucleotide sequence ID" value="XM_031527333.1"/>
</dbReference>
<keyword evidence="5 12" id="KW-0337">GPI-anchor biosynthesis</keyword>
<dbReference type="GO" id="GO:0005789">
    <property type="term" value="C:endoplasmic reticulum membrane"/>
    <property type="evidence" value="ECO:0007669"/>
    <property type="project" value="UniProtKB-SubCell"/>
</dbReference>
<comment type="function">
    <text evidence="12">Ethanolamine phosphate transferase involved in glycosylphosphatidylinositol-anchor biosynthesis. Transfers ethanolamine phosphate to the first alpha-1,4-linked mannose of the glycosylphosphatidylinositol precursor of GPI-anchor.</text>
</comment>
<evidence type="ECO:0000256" key="11">
    <source>
        <dbReference type="ARBA" id="ARBA00023180"/>
    </source>
</evidence>
<feature type="transmembrane region" description="Helical" evidence="12">
    <location>
        <begin position="710"/>
        <end position="730"/>
    </location>
</feature>
<reference evidence="16" key="2">
    <citation type="submission" date="2025-08" db="UniProtKB">
        <authorList>
            <consortium name="RefSeq"/>
        </authorList>
    </citation>
    <scope>IDENTIFICATION</scope>
    <source>
        <tissue evidence="16">Leaf</tissue>
    </source>
</reference>
<dbReference type="GO" id="GO:0006506">
    <property type="term" value="P:GPI anchor biosynthetic process"/>
    <property type="evidence" value="ECO:0007669"/>
    <property type="project" value="UniProtKB-UniPathway"/>
</dbReference>
<feature type="transmembrane region" description="Helical" evidence="12">
    <location>
        <begin position="883"/>
        <end position="907"/>
    </location>
</feature>
<keyword evidence="10 12" id="KW-0472">Membrane</keyword>
<feature type="region of interest" description="Disordered" evidence="13">
    <location>
        <begin position="1"/>
        <end position="27"/>
    </location>
</feature>
<proteinExistence type="inferred from homology"/>
<evidence type="ECO:0000313" key="16">
    <source>
        <dbReference type="RefSeq" id="XP_031383193.1"/>
    </source>
</evidence>
<dbReference type="GeneID" id="116197251"/>
<sequence>MGTADGIIGGGQQGRGSAGTGGGRGTKKKWLKRRERWLVVLGVVLHAVYMLSIFDIYFKSPIVHGMDPVAPRFSAPAKRLVFLVADGLRADKFFEPDSEGNFRAPFLRSIIKGQGRWGVSHARPPTESRPGHVALIAGFYEDPSAVTKGWKANPVEFDSVFNRSHHTISFGSPDIVPIFCSALPHSTWNSYPHEFEDFATDASFLDEWSFDQFQSLINRSSSDENLRDLLQQDNLVVFLHLLGCDSNGHAHRPFSSIYLNNVKVVDHIAKRMYDLVEGYFKDNRTAYVFTADHGMSDKGSHGDGHPTNTDTPLVVWGAGVKHPKPILSSDHTDHGLRFIDEHLHDTPTPPEWGLSTIERVDVNQADIAALMATLLGLPCPMNSVGSLPLGYVNMDKAEEVEAVTANAKQILNQFLCKSYVKQSNSLLFKPFKPLVNHVSILDQIEERMAARDYEAAMKLSESLRSLALEGLHYFQTYDWLMLMTVITLGYIGWMVYLILHVLQSYTSLSGVVYRKEQVVQPRNSAGKITILGVLVMGLFSIVLFIEHSPPLYHAYFAMTVFLWTQILDEYQLIKALLRYLSRKKSDFVLKLLATFIVSIVLLELLVHSFTERKLYTWCFLIVGIAASSYLFYLIPWESGIPFFVWLACWFLSVFTLMPAEIPDNNKLVIASGVMIILIGVAARWLDKHGDGNKYWSSICGHGMKKAKFPFLFHLQVLLVGLSSAMVWLSTSHRMEKQELHSIHQFLNWCIAGLSIILPLFSENVVLSRLTSVYLGFAPTFLLLSIGYEAVFYGALGLVLMAWLLFENTLLYVGKVEKPSTANRTSEEHVSEDDVRYLQLSDARIPLIFLVLFNVAFFGTGNFASIASFEISSVYRFITIFSPFLMAALLIFKLFIPFMLVICTFSAIAKLIQVTRSGCYFLVILFSDVMTIHFFFLVKNKGSWMEIGNSISHFGIVSAQVVFVLLLFALTDIYTKDIQVMSNRRPSSRKAV</sequence>
<feature type="transmembrane region" description="Helical" evidence="12">
    <location>
        <begin position="949"/>
        <end position="974"/>
    </location>
</feature>
<dbReference type="UniPathway" id="UPA00196"/>
<feature type="transmembrane region" description="Helical" evidence="12">
    <location>
        <begin position="642"/>
        <end position="661"/>
    </location>
</feature>
<feature type="transmembrane region" description="Helical" evidence="12">
    <location>
        <begin position="667"/>
        <end position="685"/>
    </location>
</feature>
<feature type="compositionally biased region" description="Gly residues" evidence="13">
    <location>
        <begin position="7"/>
        <end position="24"/>
    </location>
</feature>
<keyword evidence="15" id="KW-1185">Reference proteome</keyword>
<protein>
    <recommendedName>
        <fullName evidence="4 12">GPI ethanolamine phosphate transferase 1</fullName>
        <ecNumber evidence="12">2.-.-.-</ecNumber>
    </recommendedName>
</protein>
<dbReference type="FunFam" id="3.40.720.10:FF:000015">
    <property type="entry name" value="GPI ethanolamine phosphate transferase 1"/>
    <property type="match status" value="1"/>
</dbReference>
<feature type="transmembrane region" description="Helical" evidence="12">
    <location>
        <begin position="37"/>
        <end position="58"/>
    </location>
</feature>
<dbReference type="OrthoDB" id="2748310at2759"/>
<comment type="pathway">
    <text evidence="2 12">Glycolipid biosynthesis; glycosylphosphatidylinositol-anchor biosynthesis.</text>
</comment>
<dbReference type="InterPro" id="IPR017850">
    <property type="entry name" value="Alkaline_phosphatase_core_sf"/>
</dbReference>
<organism evidence="15 16">
    <name type="scientific">Punica granatum</name>
    <name type="common">Pomegranate</name>
    <dbReference type="NCBI Taxonomy" id="22663"/>
    <lineage>
        <taxon>Eukaryota</taxon>
        <taxon>Viridiplantae</taxon>
        <taxon>Streptophyta</taxon>
        <taxon>Embryophyta</taxon>
        <taxon>Tracheophyta</taxon>
        <taxon>Spermatophyta</taxon>
        <taxon>Magnoliopsida</taxon>
        <taxon>eudicotyledons</taxon>
        <taxon>Gunneridae</taxon>
        <taxon>Pentapetalae</taxon>
        <taxon>rosids</taxon>
        <taxon>malvids</taxon>
        <taxon>Myrtales</taxon>
        <taxon>Lythraceae</taxon>
        <taxon>Punica</taxon>
    </lineage>
</organism>
<keyword evidence="9 12" id="KW-1133">Transmembrane helix</keyword>
<evidence type="ECO:0000256" key="10">
    <source>
        <dbReference type="ARBA" id="ARBA00023136"/>
    </source>
</evidence>
<evidence type="ECO:0000256" key="7">
    <source>
        <dbReference type="ARBA" id="ARBA00022692"/>
    </source>
</evidence>
<name>A0A6P8CU39_PUNGR</name>
<dbReference type="GO" id="GO:0051377">
    <property type="term" value="F:mannose-ethanolamine phosphotransferase activity"/>
    <property type="evidence" value="ECO:0007669"/>
    <property type="project" value="UniProtKB-UniRule"/>
</dbReference>
<evidence type="ECO:0000256" key="3">
    <source>
        <dbReference type="ARBA" id="ARBA00008400"/>
    </source>
</evidence>
<reference evidence="15" key="1">
    <citation type="journal article" date="2020" name="Plant Biotechnol. J.">
        <title>The pomegranate (Punica granatum L.) draft genome dissects genetic divergence between soft- and hard-seeded cultivars.</title>
        <authorList>
            <person name="Luo X."/>
            <person name="Li H."/>
            <person name="Wu Z."/>
            <person name="Yao W."/>
            <person name="Zhao P."/>
            <person name="Cao D."/>
            <person name="Yu H."/>
            <person name="Li K."/>
            <person name="Poudel K."/>
            <person name="Zhao D."/>
            <person name="Zhang F."/>
            <person name="Xia X."/>
            <person name="Chen L."/>
            <person name="Wang Q."/>
            <person name="Jing D."/>
            <person name="Cao S."/>
        </authorList>
    </citation>
    <scope>NUCLEOTIDE SEQUENCE [LARGE SCALE GENOMIC DNA]</scope>
    <source>
        <strain evidence="15">cv. Tunisia</strain>
    </source>
</reference>
<evidence type="ECO:0000259" key="14">
    <source>
        <dbReference type="Pfam" id="PF04987"/>
    </source>
</evidence>
<dbReference type="EC" id="2.-.-.-" evidence="12"/>
<comment type="similarity">
    <text evidence="3 12">Belongs to the PIGG/PIGN/PIGO family. PIGN subfamily.</text>
</comment>
<dbReference type="InterPro" id="IPR037671">
    <property type="entry name" value="PIGN_N"/>
</dbReference>
<evidence type="ECO:0000256" key="6">
    <source>
        <dbReference type="ARBA" id="ARBA00022679"/>
    </source>
</evidence>
<feature type="transmembrane region" description="Helical" evidence="12">
    <location>
        <begin position="479"/>
        <end position="499"/>
    </location>
</feature>
<dbReference type="AlphaFoldDB" id="A0A6P8CU39"/>
<dbReference type="InterPro" id="IPR007070">
    <property type="entry name" value="GPI_EtnP_transferase_1"/>
</dbReference>
<evidence type="ECO:0000256" key="5">
    <source>
        <dbReference type="ARBA" id="ARBA00022502"/>
    </source>
</evidence>
<feature type="transmembrane region" description="Helical" evidence="12">
    <location>
        <begin position="919"/>
        <end position="937"/>
    </location>
</feature>
<gene>
    <name evidence="16" type="primary">LOC116197251</name>
</gene>
<evidence type="ECO:0000256" key="8">
    <source>
        <dbReference type="ARBA" id="ARBA00022824"/>
    </source>
</evidence>
<dbReference type="Proteomes" id="UP000515151">
    <property type="component" value="Chromosome 2"/>
</dbReference>
<evidence type="ECO:0000256" key="13">
    <source>
        <dbReference type="SAM" id="MobiDB-lite"/>
    </source>
</evidence>
<evidence type="ECO:0000256" key="12">
    <source>
        <dbReference type="RuleBase" id="RU367138"/>
    </source>
</evidence>
<feature type="transmembrane region" description="Helical" evidence="12">
    <location>
        <begin position="614"/>
        <end position="635"/>
    </location>
</feature>
<dbReference type="Gene3D" id="3.40.720.10">
    <property type="entry name" value="Alkaline Phosphatase, subunit A"/>
    <property type="match status" value="1"/>
</dbReference>
<evidence type="ECO:0000256" key="9">
    <source>
        <dbReference type="ARBA" id="ARBA00022989"/>
    </source>
</evidence>
<dbReference type="InterPro" id="IPR017852">
    <property type="entry name" value="GPI_EtnP_transferase_1_C"/>
</dbReference>
<feature type="domain" description="GPI ethanolamine phosphate transferase 1 C-terminal" evidence="14">
    <location>
        <begin position="469"/>
        <end position="942"/>
    </location>
</feature>
<comment type="subcellular location">
    <subcellularLocation>
        <location evidence="1 12">Endoplasmic reticulum membrane</location>
        <topology evidence="1 12">Multi-pass membrane protein</topology>
    </subcellularLocation>
</comment>
<dbReference type="SUPFAM" id="SSF53649">
    <property type="entry name" value="Alkaline phosphatase-like"/>
    <property type="match status" value="1"/>
</dbReference>
<keyword evidence="11" id="KW-0325">Glycoprotein</keyword>
<dbReference type="CDD" id="cd16020">
    <property type="entry name" value="GPI_EPT_1"/>
    <property type="match status" value="1"/>
</dbReference>
<evidence type="ECO:0000256" key="4">
    <source>
        <dbReference type="ARBA" id="ARBA00020831"/>
    </source>
</evidence>